<dbReference type="RefSeq" id="XP_012180645.1">
    <property type="nucleotide sequence ID" value="XM_012325255.1"/>
</dbReference>
<dbReference type="InterPro" id="IPR055754">
    <property type="entry name" value="DUF7330"/>
</dbReference>
<dbReference type="Proteomes" id="UP000006352">
    <property type="component" value="Unassembled WGS sequence"/>
</dbReference>
<dbReference type="Pfam" id="PF24016">
    <property type="entry name" value="DUF7330"/>
    <property type="match status" value="1"/>
</dbReference>
<dbReference type="OrthoDB" id="2593559at2759"/>
<evidence type="ECO:0000313" key="4">
    <source>
        <dbReference type="Proteomes" id="UP000006352"/>
    </source>
</evidence>
<feature type="domain" description="DUF7330" evidence="2">
    <location>
        <begin position="166"/>
        <end position="320"/>
    </location>
</feature>
<accession>J4HVZ3</accession>
<feature type="compositionally biased region" description="Polar residues" evidence="1">
    <location>
        <begin position="43"/>
        <end position="66"/>
    </location>
</feature>
<reference evidence="3 4" key="1">
    <citation type="journal article" date="2012" name="Appl. Environ. Microbiol.">
        <title>Short-read sequencing for genomic analysis of the brown rot fungus Fibroporia radiculosa.</title>
        <authorList>
            <person name="Tang J.D."/>
            <person name="Perkins A.D."/>
            <person name="Sonstegard T.S."/>
            <person name="Schroeder S.G."/>
            <person name="Burgess S.C."/>
            <person name="Diehl S.V."/>
        </authorList>
    </citation>
    <scope>NUCLEOTIDE SEQUENCE [LARGE SCALE GENOMIC DNA]</scope>
    <source>
        <strain evidence="3 4">TFFH 294</strain>
    </source>
</reference>
<dbReference type="InParanoid" id="J4HVZ3"/>
<dbReference type="HOGENOM" id="CLU_057152_0_0_1"/>
<dbReference type="GeneID" id="24096273"/>
<organism evidence="3 4">
    <name type="scientific">Fibroporia radiculosa</name>
    <dbReference type="NCBI Taxonomy" id="599839"/>
    <lineage>
        <taxon>Eukaryota</taxon>
        <taxon>Fungi</taxon>
        <taxon>Dikarya</taxon>
        <taxon>Basidiomycota</taxon>
        <taxon>Agaricomycotina</taxon>
        <taxon>Agaricomycetes</taxon>
        <taxon>Polyporales</taxon>
        <taxon>Fibroporiaceae</taxon>
        <taxon>Fibroporia</taxon>
    </lineage>
</organism>
<evidence type="ECO:0000256" key="1">
    <source>
        <dbReference type="SAM" id="MobiDB-lite"/>
    </source>
</evidence>
<protein>
    <recommendedName>
        <fullName evidence="2">DUF7330 domain-containing protein</fullName>
    </recommendedName>
</protein>
<name>J4HVZ3_9APHY</name>
<gene>
    <name evidence="3" type="ORF">FIBRA_03412</name>
</gene>
<dbReference type="AlphaFoldDB" id="J4HVZ3"/>
<sequence>MLVRDDTKSMAESMAIAQSPVSDAPPPYESRHSSVRKDMVQAVPTSVSRSPSTLNSGFPTSPTSQYLPAAEDAKPRTINHVSLYSRREAVYGTFLVDPNIPETPLDTRIFPSEKPCEYEIKKRDRSVERAHARNSRRAFGSVSHGNDDSPCDKNKDSCRDRIAPVNAAFRTRHGMINLDLAIVNSGAASAISHEAKKTRGRVLLSSRHGRIDVNMYDIEHDCCVDLDVSTRFGDINALLPPTFDGTLAFAIRKRSKVSFLPVFASRARVVRESDHEVLVVLSRPTPASLAVGSDTMSNRLLDGGDRCVIRTHDGKITVGFSGLDSLP</sequence>
<feature type="region of interest" description="Disordered" evidence="1">
    <location>
        <begin position="127"/>
        <end position="155"/>
    </location>
</feature>
<feature type="compositionally biased region" description="Basic and acidic residues" evidence="1">
    <location>
        <begin position="29"/>
        <end position="39"/>
    </location>
</feature>
<evidence type="ECO:0000259" key="2">
    <source>
        <dbReference type="Pfam" id="PF24016"/>
    </source>
</evidence>
<evidence type="ECO:0000313" key="3">
    <source>
        <dbReference type="EMBL" id="CCM01362.1"/>
    </source>
</evidence>
<dbReference type="EMBL" id="HE797029">
    <property type="protein sequence ID" value="CCM01362.1"/>
    <property type="molecule type" value="Genomic_DNA"/>
</dbReference>
<keyword evidence="4" id="KW-1185">Reference proteome</keyword>
<feature type="region of interest" description="Disordered" evidence="1">
    <location>
        <begin position="1"/>
        <end position="71"/>
    </location>
</feature>
<feature type="compositionally biased region" description="Basic and acidic residues" evidence="1">
    <location>
        <begin position="145"/>
        <end position="155"/>
    </location>
</feature>
<proteinExistence type="predicted"/>